<dbReference type="EMBL" id="MU853336">
    <property type="protein sequence ID" value="KAK4114873.1"/>
    <property type="molecule type" value="Genomic_DNA"/>
</dbReference>
<proteinExistence type="inferred from homology"/>
<evidence type="ECO:0000313" key="6">
    <source>
        <dbReference type="Proteomes" id="UP001302812"/>
    </source>
</evidence>
<organism evidence="5 6">
    <name type="scientific">Canariomyces notabilis</name>
    <dbReference type="NCBI Taxonomy" id="2074819"/>
    <lineage>
        <taxon>Eukaryota</taxon>
        <taxon>Fungi</taxon>
        <taxon>Dikarya</taxon>
        <taxon>Ascomycota</taxon>
        <taxon>Pezizomycotina</taxon>
        <taxon>Sordariomycetes</taxon>
        <taxon>Sordariomycetidae</taxon>
        <taxon>Sordariales</taxon>
        <taxon>Chaetomiaceae</taxon>
        <taxon>Canariomyces</taxon>
    </lineage>
</organism>
<dbReference type="Pfam" id="PF08031">
    <property type="entry name" value="BBE"/>
    <property type="match status" value="1"/>
</dbReference>
<dbReference type="Proteomes" id="UP001302812">
    <property type="component" value="Unassembled WGS sequence"/>
</dbReference>
<protein>
    <submittedName>
        <fullName evidence="5">Isoamyl alcohol oxidase</fullName>
    </submittedName>
</protein>
<keyword evidence="2" id="KW-0560">Oxidoreductase</keyword>
<feature type="chain" id="PRO_5042972459" evidence="3">
    <location>
        <begin position="29"/>
        <end position="579"/>
    </location>
</feature>
<dbReference type="GO" id="GO:0016491">
    <property type="term" value="F:oxidoreductase activity"/>
    <property type="evidence" value="ECO:0007669"/>
    <property type="project" value="UniProtKB-KW"/>
</dbReference>
<evidence type="ECO:0000313" key="5">
    <source>
        <dbReference type="EMBL" id="KAK4114873.1"/>
    </source>
</evidence>
<dbReference type="GeneID" id="89940804"/>
<accession>A0AAN6TI51</accession>
<reference evidence="5" key="2">
    <citation type="submission" date="2023-05" db="EMBL/GenBank/DDBJ databases">
        <authorList>
            <consortium name="Lawrence Berkeley National Laboratory"/>
            <person name="Steindorff A."/>
            <person name="Hensen N."/>
            <person name="Bonometti L."/>
            <person name="Westerberg I."/>
            <person name="Brannstrom I.O."/>
            <person name="Guillou S."/>
            <person name="Cros-Aarteil S."/>
            <person name="Calhoun S."/>
            <person name="Haridas S."/>
            <person name="Kuo A."/>
            <person name="Mondo S."/>
            <person name="Pangilinan J."/>
            <person name="Riley R."/>
            <person name="Labutti K."/>
            <person name="Andreopoulos B."/>
            <person name="Lipzen A."/>
            <person name="Chen C."/>
            <person name="Yanf M."/>
            <person name="Daum C."/>
            <person name="Ng V."/>
            <person name="Clum A."/>
            <person name="Ohm R."/>
            <person name="Martin F."/>
            <person name="Silar P."/>
            <person name="Natvig D."/>
            <person name="Lalanne C."/>
            <person name="Gautier V."/>
            <person name="Ament-Velasquez S.L."/>
            <person name="Kruys A."/>
            <person name="Hutchinson M.I."/>
            <person name="Powell A.J."/>
            <person name="Barry K."/>
            <person name="Miller A.N."/>
            <person name="Grigoriev I.V."/>
            <person name="Debuchy R."/>
            <person name="Gladieux P."/>
            <person name="Thoren M.H."/>
            <person name="Johannesson H."/>
        </authorList>
    </citation>
    <scope>NUCLEOTIDE SEQUENCE</scope>
    <source>
        <strain evidence="5">CBS 508.74</strain>
    </source>
</reference>
<dbReference type="PROSITE" id="PS51387">
    <property type="entry name" value="FAD_PCMH"/>
    <property type="match status" value="1"/>
</dbReference>
<evidence type="ECO:0000256" key="2">
    <source>
        <dbReference type="ARBA" id="ARBA00023002"/>
    </source>
</evidence>
<evidence type="ECO:0000256" key="3">
    <source>
        <dbReference type="SAM" id="SignalP"/>
    </source>
</evidence>
<keyword evidence="6" id="KW-1185">Reference proteome</keyword>
<dbReference type="InterPro" id="IPR016169">
    <property type="entry name" value="FAD-bd_PCMH_sub2"/>
</dbReference>
<keyword evidence="3" id="KW-0732">Signal</keyword>
<dbReference type="PANTHER" id="PTHR13878:SF91">
    <property type="entry name" value="FAD BINDING DOMAIN PROTEIN (AFU_ORTHOLOGUE AFUA_6G12070)-RELATED"/>
    <property type="match status" value="1"/>
</dbReference>
<comment type="caution">
    <text evidence="5">The sequence shown here is derived from an EMBL/GenBank/DDBJ whole genome shotgun (WGS) entry which is preliminary data.</text>
</comment>
<evidence type="ECO:0000259" key="4">
    <source>
        <dbReference type="PROSITE" id="PS51387"/>
    </source>
</evidence>
<dbReference type="AlphaFoldDB" id="A0AAN6TI51"/>
<dbReference type="InterPro" id="IPR012951">
    <property type="entry name" value="BBE"/>
</dbReference>
<name>A0AAN6TI51_9PEZI</name>
<dbReference type="SUPFAM" id="SSF56176">
    <property type="entry name" value="FAD-binding/transporter-associated domain-like"/>
    <property type="match status" value="1"/>
</dbReference>
<feature type="domain" description="FAD-binding PCMH-type" evidence="4">
    <location>
        <begin position="124"/>
        <end position="303"/>
    </location>
</feature>
<gene>
    <name evidence="5" type="ORF">N656DRAFT_788259</name>
</gene>
<comment type="similarity">
    <text evidence="1">Belongs to the oxygen-dependent FAD-linked oxidoreductase family.</text>
</comment>
<dbReference type="InterPro" id="IPR016166">
    <property type="entry name" value="FAD-bd_PCMH"/>
</dbReference>
<dbReference type="InterPro" id="IPR006094">
    <property type="entry name" value="Oxid_FAD_bind_N"/>
</dbReference>
<dbReference type="RefSeq" id="XP_064672443.1">
    <property type="nucleotide sequence ID" value="XM_064816679.1"/>
</dbReference>
<sequence length="579" mass="62483">MKVPLLTANLFTACALCVSISITAGIAAAGDATAGSCKCFPGDPCWPSVSDWDNLNKTVNGRLIATVPLAQACHDPDYDEARCQALRDGWQNPATHMDDSASVMAPFFANQSCDPFTSQAKPCTLGNYVRYAVAAESAADVIATVNFARQHNIRFVVRNTGHDYLGRSTGAGALSVWTHKLDDIAFKIWDDAYYKGDAVKVGAGVQGFQILEAGLSKGQIVVGGECPTVGLAGGYTQGGGHSALSTSFGLSADNTLEFEVVTATGELVTASRTQNTDLYWALSGGGPGNYGVVVSMTVKSHPDSHVGGVTLSLYALNNPGGTFYNAIDAFHAALPAMVEAGAMVVYYFTSSFFMISPLTAYNKTSAEVASIMEPFLSTLNSMAVKYTVDYSDSNTYYEHYDKYFGPLPVGAIQVGIAQYGGRLVPFSAWEKNSTAMSKTTRYIAEKGVTWIGVGTNVAPFGKDGANAVLPAWRTPLVHATLTTPWSFDPERWEEMLDNQRLMTDDIMPAIERVTPGSGAYMNEADFQQPNFQKEFFGTNYNDLMGIKRKYDPDGFFYARNAVGSERWRVDLDGRMCMAQ</sequence>
<dbReference type="Gene3D" id="3.30.465.10">
    <property type="match status" value="2"/>
</dbReference>
<dbReference type="InterPro" id="IPR036318">
    <property type="entry name" value="FAD-bd_PCMH-like_sf"/>
</dbReference>
<evidence type="ECO:0000256" key="1">
    <source>
        <dbReference type="ARBA" id="ARBA00005466"/>
    </source>
</evidence>
<dbReference type="Pfam" id="PF01565">
    <property type="entry name" value="FAD_binding_4"/>
    <property type="match status" value="1"/>
</dbReference>
<dbReference type="InterPro" id="IPR050432">
    <property type="entry name" value="FAD-linked_Oxidoreductases_BP"/>
</dbReference>
<dbReference type="PANTHER" id="PTHR13878">
    <property type="entry name" value="GULONOLACTONE OXIDASE"/>
    <property type="match status" value="1"/>
</dbReference>
<dbReference type="GO" id="GO:0071949">
    <property type="term" value="F:FAD binding"/>
    <property type="evidence" value="ECO:0007669"/>
    <property type="project" value="InterPro"/>
</dbReference>
<feature type="signal peptide" evidence="3">
    <location>
        <begin position="1"/>
        <end position="28"/>
    </location>
</feature>
<reference evidence="5" key="1">
    <citation type="journal article" date="2023" name="Mol. Phylogenet. Evol.">
        <title>Genome-scale phylogeny and comparative genomics of the fungal order Sordariales.</title>
        <authorList>
            <person name="Hensen N."/>
            <person name="Bonometti L."/>
            <person name="Westerberg I."/>
            <person name="Brannstrom I.O."/>
            <person name="Guillou S."/>
            <person name="Cros-Aarteil S."/>
            <person name="Calhoun S."/>
            <person name="Haridas S."/>
            <person name="Kuo A."/>
            <person name="Mondo S."/>
            <person name="Pangilinan J."/>
            <person name="Riley R."/>
            <person name="LaButti K."/>
            <person name="Andreopoulos B."/>
            <person name="Lipzen A."/>
            <person name="Chen C."/>
            <person name="Yan M."/>
            <person name="Daum C."/>
            <person name="Ng V."/>
            <person name="Clum A."/>
            <person name="Steindorff A."/>
            <person name="Ohm R.A."/>
            <person name="Martin F."/>
            <person name="Silar P."/>
            <person name="Natvig D.O."/>
            <person name="Lalanne C."/>
            <person name="Gautier V."/>
            <person name="Ament-Velasquez S.L."/>
            <person name="Kruys A."/>
            <person name="Hutchinson M.I."/>
            <person name="Powell A.J."/>
            <person name="Barry K."/>
            <person name="Miller A.N."/>
            <person name="Grigoriev I.V."/>
            <person name="Debuchy R."/>
            <person name="Gladieux P."/>
            <person name="Hiltunen Thoren M."/>
            <person name="Johannesson H."/>
        </authorList>
    </citation>
    <scope>NUCLEOTIDE SEQUENCE</scope>
    <source>
        <strain evidence="5">CBS 508.74</strain>
    </source>
</reference>